<dbReference type="Proteomes" id="UP000005239">
    <property type="component" value="Unassembled WGS sequence"/>
</dbReference>
<proteinExistence type="predicted"/>
<accession>A0A2A6D1V0</accession>
<name>A0A2A6D1V0_PRIPA</name>
<reference evidence="2" key="1">
    <citation type="journal article" date="2008" name="Nat. Genet.">
        <title>The Pristionchus pacificus genome provides a unique perspective on nematode lifestyle and parasitism.</title>
        <authorList>
            <person name="Dieterich C."/>
            <person name="Clifton S.W."/>
            <person name="Schuster L.N."/>
            <person name="Chinwalla A."/>
            <person name="Delehaunty K."/>
            <person name="Dinkelacker I."/>
            <person name="Fulton L."/>
            <person name="Fulton R."/>
            <person name="Godfrey J."/>
            <person name="Minx P."/>
            <person name="Mitreva M."/>
            <person name="Roeseler W."/>
            <person name="Tian H."/>
            <person name="Witte H."/>
            <person name="Yang S.P."/>
            <person name="Wilson R.K."/>
            <person name="Sommer R.J."/>
        </authorList>
    </citation>
    <scope>NUCLEOTIDE SEQUENCE [LARGE SCALE GENOMIC DNA]</scope>
    <source>
        <strain evidence="2">PS312</strain>
    </source>
</reference>
<dbReference type="AlphaFoldDB" id="A0A2A6D1V0"/>
<keyword evidence="2" id="KW-1185">Reference proteome</keyword>
<evidence type="ECO:0000313" key="1">
    <source>
        <dbReference type="EnsemblMetazoa" id="PPA46014.1"/>
    </source>
</evidence>
<evidence type="ECO:0000313" key="2">
    <source>
        <dbReference type="Proteomes" id="UP000005239"/>
    </source>
</evidence>
<protein>
    <submittedName>
        <fullName evidence="1">Uncharacterized protein</fullName>
    </submittedName>
</protein>
<gene>
    <name evidence="1" type="primary">WBGene00284383</name>
</gene>
<accession>A0A8R1V3P4</accession>
<sequence length="84" mass="9844">MHFLLIWYSFCIEMRILLLNKIAKFFVLYIFTQLVYSLISTGMMLIYLIVTTVTIINTCYPSVLTISDAIRLVGHHEVEKLEKI</sequence>
<dbReference type="EnsemblMetazoa" id="PPA46014.1">
    <property type="protein sequence ID" value="PPA46014.1"/>
    <property type="gene ID" value="WBGene00284383"/>
</dbReference>
<organism evidence="1 2">
    <name type="scientific">Pristionchus pacificus</name>
    <name type="common">Parasitic nematode worm</name>
    <dbReference type="NCBI Taxonomy" id="54126"/>
    <lineage>
        <taxon>Eukaryota</taxon>
        <taxon>Metazoa</taxon>
        <taxon>Ecdysozoa</taxon>
        <taxon>Nematoda</taxon>
        <taxon>Chromadorea</taxon>
        <taxon>Rhabditida</taxon>
        <taxon>Rhabditina</taxon>
        <taxon>Diplogasteromorpha</taxon>
        <taxon>Diplogasteroidea</taxon>
        <taxon>Neodiplogasteridae</taxon>
        <taxon>Pristionchus</taxon>
    </lineage>
</organism>
<reference evidence="1" key="2">
    <citation type="submission" date="2022-06" db="UniProtKB">
        <authorList>
            <consortium name="EnsemblMetazoa"/>
        </authorList>
    </citation>
    <scope>IDENTIFICATION</scope>
    <source>
        <strain evidence="1">PS312</strain>
    </source>
</reference>